<comment type="similarity">
    <text evidence="1">Belongs to the acetyltransferase family.</text>
</comment>
<evidence type="ECO:0000256" key="2">
    <source>
        <dbReference type="ARBA" id="ARBA00022679"/>
    </source>
</evidence>
<dbReference type="KEGG" id="sgn:SGRA_1058"/>
<dbReference type="Proteomes" id="UP000007519">
    <property type="component" value="Chromosome"/>
</dbReference>
<dbReference type="SUPFAM" id="SSF55729">
    <property type="entry name" value="Acyl-CoA N-acyltransferases (Nat)"/>
    <property type="match status" value="1"/>
</dbReference>
<keyword evidence="2" id="KW-0808">Transferase</keyword>
<dbReference type="FunFam" id="3.40.630.30:FF:000064">
    <property type="entry name" value="GNAT family acetyltransferase"/>
    <property type="match status" value="1"/>
</dbReference>
<keyword evidence="3" id="KW-0012">Acyltransferase</keyword>
<keyword evidence="6" id="KW-1185">Reference proteome</keyword>
<accession>H6L3E6</accession>
<organism evidence="5 6">
    <name type="scientific">Saprospira grandis (strain Lewin)</name>
    <dbReference type="NCBI Taxonomy" id="984262"/>
    <lineage>
        <taxon>Bacteria</taxon>
        <taxon>Pseudomonadati</taxon>
        <taxon>Bacteroidota</taxon>
        <taxon>Saprospiria</taxon>
        <taxon>Saprospirales</taxon>
        <taxon>Saprospiraceae</taxon>
        <taxon>Saprospira</taxon>
    </lineage>
</organism>
<proteinExistence type="inferred from homology"/>
<reference evidence="5 6" key="1">
    <citation type="journal article" date="2012" name="Stand. Genomic Sci.">
        <title>Complete genome sequencing and analysis of Saprospira grandis str. Lewin, a predatory marine bacterium.</title>
        <authorList>
            <person name="Saw J.H."/>
            <person name="Yuryev A."/>
            <person name="Kanbe M."/>
            <person name="Hou S."/>
            <person name="Young A.G."/>
            <person name="Aizawa S."/>
            <person name="Alam M."/>
        </authorList>
    </citation>
    <scope>NUCLEOTIDE SEQUENCE [LARGE SCALE GENOMIC DNA]</scope>
    <source>
        <strain evidence="5 6">Lewin</strain>
    </source>
</reference>
<dbReference type="InterPro" id="IPR051016">
    <property type="entry name" value="Diverse_Substrate_AcTransf"/>
</dbReference>
<dbReference type="GO" id="GO:0008080">
    <property type="term" value="F:N-acetyltransferase activity"/>
    <property type="evidence" value="ECO:0007669"/>
    <property type="project" value="UniProtKB-ARBA"/>
</dbReference>
<evidence type="ECO:0000313" key="6">
    <source>
        <dbReference type="Proteomes" id="UP000007519"/>
    </source>
</evidence>
<evidence type="ECO:0000256" key="1">
    <source>
        <dbReference type="ARBA" id="ARBA00008694"/>
    </source>
</evidence>
<gene>
    <name evidence="5" type="ordered locus">SGRA_1058</name>
</gene>
<dbReference type="OrthoDB" id="9805924at2"/>
<dbReference type="EMBL" id="CP002831">
    <property type="protein sequence ID" value="AFC23793.1"/>
    <property type="molecule type" value="Genomic_DNA"/>
</dbReference>
<dbReference type="eggNOG" id="COG0456">
    <property type="taxonomic scope" value="Bacteria"/>
</dbReference>
<dbReference type="Gene3D" id="3.40.630.30">
    <property type="match status" value="1"/>
</dbReference>
<dbReference type="PANTHER" id="PTHR10545">
    <property type="entry name" value="DIAMINE N-ACETYLTRANSFERASE"/>
    <property type="match status" value="1"/>
</dbReference>
<dbReference type="HOGENOM" id="CLU_013985_41_3_10"/>
<feature type="domain" description="N-acetyltransferase" evidence="4">
    <location>
        <begin position="3"/>
        <end position="156"/>
    </location>
</feature>
<name>H6L3E6_SAPGL</name>
<evidence type="ECO:0000256" key="3">
    <source>
        <dbReference type="ARBA" id="ARBA00023315"/>
    </source>
</evidence>
<dbReference type="RefSeq" id="WP_015691442.1">
    <property type="nucleotide sequence ID" value="NC_016940.1"/>
</dbReference>
<dbReference type="PANTHER" id="PTHR10545:SF29">
    <property type="entry name" value="GH14572P-RELATED"/>
    <property type="match status" value="1"/>
</dbReference>
<dbReference type="PROSITE" id="PS51186">
    <property type="entry name" value="GNAT"/>
    <property type="match status" value="1"/>
</dbReference>
<dbReference type="AlphaFoldDB" id="H6L3E6"/>
<dbReference type="CDD" id="cd04301">
    <property type="entry name" value="NAT_SF"/>
    <property type="match status" value="1"/>
</dbReference>
<evidence type="ECO:0000259" key="4">
    <source>
        <dbReference type="PROSITE" id="PS51186"/>
    </source>
</evidence>
<protein>
    <submittedName>
        <fullName evidence="5">GCN5-related N-acetyltransferase</fullName>
    </submittedName>
</protein>
<dbReference type="STRING" id="984262.SGRA_1058"/>
<sequence>MSIQIRPGNPQDIPAIHALVRELAIYEQAEAEHTVSIEEMKEHAFGPQAYFSFLVAENEQGQILGMALYFFSYSTWKGPCLYLEDLVVKEDCRRQGIGQLLFDKLLQIAKTKKVGRMSWQVLDWNAPAIAFYKKLGAQLDESWINCQFRKEFIENY</sequence>
<dbReference type="Pfam" id="PF00583">
    <property type="entry name" value="Acetyltransf_1"/>
    <property type="match status" value="1"/>
</dbReference>
<evidence type="ECO:0000313" key="5">
    <source>
        <dbReference type="EMBL" id="AFC23793.1"/>
    </source>
</evidence>
<dbReference type="InterPro" id="IPR000182">
    <property type="entry name" value="GNAT_dom"/>
</dbReference>
<dbReference type="InterPro" id="IPR016181">
    <property type="entry name" value="Acyl_CoA_acyltransferase"/>
</dbReference>